<keyword evidence="1" id="KW-0732">Signal</keyword>
<gene>
    <name evidence="2" type="ORF">Pla133_34280</name>
</gene>
<proteinExistence type="predicted"/>
<dbReference type="Proteomes" id="UP000316921">
    <property type="component" value="Chromosome"/>
</dbReference>
<evidence type="ECO:0000256" key="1">
    <source>
        <dbReference type="SAM" id="SignalP"/>
    </source>
</evidence>
<dbReference type="EMBL" id="CP036287">
    <property type="protein sequence ID" value="QDU68332.1"/>
    <property type="molecule type" value="Genomic_DNA"/>
</dbReference>
<dbReference type="RefSeq" id="WP_145067253.1">
    <property type="nucleotide sequence ID" value="NZ_CP036287.1"/>
</dbReference>
<protein>
    <recommendedName>
        <fullName evidence="4">Phytase-like domain-containing protein</fullName>
    </recommendedName>
</protein>
<keyword evidence="3" id="KW-1185">Reference proteome</keyword>
<feature type="chain" id="PRO_5021930731" description="Phytase-like domain-containing protein" evidence="1">
    <location>
        <begin position="18"/>
        <end position="588"/>
    </location>
</feature>
<reference evidence="2 3" key="1">
    <citation type="submission" date="2019-02" db="EMBL/GenBank/DDBJ databases">
        <title>Deep-cultivation of Planctomycetes and their phenomic and genomic characterization uncovers novel biology.</title>
        <authorList>
            <person name="Wiegand S."/>
            <person name="Jogler M."/>
            <person name="Boedeker C."/>
            <person name="Pinto D."/>
            <person name="Vollmers J."/>
            <person name="Rivas-Marin E."/>
            <person name="Kohn T."/>
            <person name="Peeters S.H."/>
            <person name="Heuer A."/>
            <person name="Rast P."/>
            <person name="Oberbeckmann S."/>
            <person name="Bunk B."/>
            <person name="Jeske O."/>
            <person name="Meyerdierks A."/>
            <person name="Storesund J.E."/>
            <person name="Kallscheuer N."/>
            <person name="Luecker S."/>
            <person name="Lage O.M."/>
            <person name="Pohl T."/>
            <person name="Merkel B.J."/>
            <person name="Hornburger P."/>
            <person name="Mueller R.-W."/>
            <person name="Bruemmer F."/>
            <person name="Labrenz M."/>
            <person name="Spormann A.M."/>
            <person name="Op den Camp H."/>
            <person name="Overmann J."/>
            <person name="Amann R."/>
            <person name="Jetten M.S.M."/>
            <person name="Mascher T."/>
            <person name="Medema M.H."/>
            <person name="Devos D.P."/>
            <person name="Kaster A.-K."/>
            <person name="Ovreas L."/>
            <person name="Rohde M."/>
            <person name="Galperin M.Y."/>
            <person name="Jogler C."/>
        </authorList>
    </citation>
    <scope>NUCLEOTIDE SEQUENCE [LARGE SCALE GENOMIC DNA]</scope>
    <source>
        <strain evidence="2 3">Pla133</strain>
    </source>
</reference>
<feature type="signal peptide" evidence="1">
    <location>
        <begin position="1"/>
        <end position="17"/>
    </location>
</feature>
<organism evidence="2 3">
    <name type="scientific">Engelhardtia mirabilis</name>
    <dbReference type="NCBI Taxonomy" id="2528011"/>
    <lineage>
        <taxon>Bacteria</taxon>
        <taxon>Pseudomonadati</taxon>
        <taxon>Planctomycetota</taxon>
        <taxon>Planctomycetia</taxon>
        <taxon>Planctomycetia incertae sedis</taxon>
        <taxon>Engelhardtia</taxon>
    </lineage>
</organism>
<dbReference type="AlphaFoldDB" id="A0A518BMX0"/>
<evidence type="ECO:0000313" key="3">
    <source>
        <dbReference type="Proteomes" id="UP000316921"/>
    </source>
</evidence>
<dbReference type="KEGG" id="pbap:Pla133_34280"/>
<accession>A0A518BMX0</accession>
<evidence type="ECO:0008006" key="4">
    <source>
        <dbReference type="Google" id="ProtNLM"/>
    </source>
</evidence>
<name>A0A518BMX0_9BACT</name>
<sequence length="588" mass="59247" precursor="true">MRLSFAALALLTTTAAADWTLFQAPAGGVGAVIGVDDQGAIAAAPELADVALIALDFVGRTRIERFAADRPRHEPLPGGANRLVLPQGHGSLYAYRGGAGAQTHFGLFRVTPTGAPQLLLDLPGIGATGDAPPFSPRIACAPDGTAILIATEVGAGGDLLEIDLLTAVAENRSASLAPMDFELEGLALFSTWGVALDAGGANRFQRAPGAQLQTVAVEGATPAWFGGQVVGSGDGSTAGVLAGDGPDAARVATFGAIGTAKLASMPAQALDGAGFLPEAADGPWLVLSSDGTRVGYRTREPKLGGGLTREVWMAETVSGATAGHLTSDGNFLDTIDEVGLLRFVPGAGLMFGAGERNNTVPAGLDNVDLYLAQTAAGGTTTIVNLTLSSGDAVAPFLTPATLSPEDGLYRLPGTDSIVLHDGNGGGGRLLASVPPSTGTITLLADVKSLDAATWTGDRLVLSVRRDLKPKLEQLVSVAPANGLATLATLPEGTSLLGLSSAPDGSVGAIIDLGLSQWVARVNPAAGTGALLTPIPASWLPVIGWTSNSDLRVSLAPSFLPGVHVEWSVAGAIGIAPSPAIAGQLLPAL</sequence>
<evidence type="ECO:0000313" key="2">
    <source>
        <dbReference type="EMBL" id="QDU68332.1"/>
    </source>
</evidence>